<feature type="transmembrane region" description="Helical" evidence="12">
    <location>
        <begin position="114"/>
        <end position="131"/>
    </location>
</feature>
<comment type="pathway">
    <text evidence="12">Cofactor biosynthesis; ubiquinone biosynthesis.</text>
</comment>
<dbReference type="PANTHER" id="PTHR11048">
    <property type="entry name" value="PRENYLTRANSFERASES"/>
    <property type="match status" value="1"/>
</dbReference>
<dbReference type="Proteomes" id="UP000071065">
    <property type="component" value="Chromosome"/>
</dbReference>
<dbReference type="GO" id="GO:0008412">
    <property type="term" value="F:4-hydroxybenzoate polyprenyltransferase activity"/>
    <property type="evidence" value="ECO:0007669"/>
    <property type="project" value="UniProtKB-UniRule"/>
</dbReference>
<comment type="function">
    <text evidence="12">Catalyzes the prenylation of para-hydroxybenzoate (PHB) with an all-trans polyprenyl group. Mediates the second step in the final reaction sequence of ubiquinone-8 (UQ-8) biosynthesis, which is the condensation of the polyisoprenoid side chain with PHB, generating the first membrane-bound Q intermediate 3-octaprenyl-4-hydroxybenzoate.</text>
</comment>
<evidence type="ECO:0000256" key="8">
    <source>
        <dbReference type="ARBA" id="ARBA00022692"/>
    </source>
</evidence>
<comment type="cofactor">
    <cofactor evidence="1 12">
        <name>Mg(2+)</name>
        <dbReference type="ChEBI" id="CHEBI:18420"/>
    </cofactor>
</comment>
<comment type="similarity">
    <text evidence="3 12">Belongs to the UbiA prenyltransferase family.</text>
</comment>
<dbReference type="EC" id="2.5.1.39" evidence="12 13"/>
<feature type="transmembrane region" description="Helical" evidence="12">
    <location>
        <begin position="160"/>
        <end position="177"/>
    </location>
</feature>
<evidence type="ECO:0000256" key="10">
    <source>
        <dbReference type="ARBA" id="ARBA00022989"/>
    </source>
</evidence>
<keyword evidence="5 12" id="KW-0997">Cell inner membrane</keyword>
<keyword evidence="4 12" id="KW-1003">Cell membrane</keyword>
<evidence type="ECO:0000256" key="2">
    <source>
        <dbReference type="ARBA" id="ARBA00004141"/>
    </source>
</evidence>
<feature type="transmembrane region" description="Helical" evidence="12">
    <location>
        <begin position="41"/>
        <end position="61"/>
    </location>
</feature>
<proteinExistence type="inferred from homology"/>
<keyword evidence="6 12" id="KW-0808">Transferase</keyword>
<evidence type="ECO:0000256" key="12">
    <source>
        <dbReference type="HAMAP-Rule" id="MF_01635"/>
    </source>
</evidence>
<dbReference type="InterPro" id="IPR039653">
    <property type="entry name" value="Prenyltransferase"/>
</dbReference>
<keyword evidence="11 12" id="KW-0472">Membrane</keyword>
<feature type="transmembrane region" description="Helical" evidence="12">
    <location>
        <begin position="222"/>
        <end position="247"/>
    </location>
</feature>
<feature type="transmembrane region" description="Helical" evidence="12">
    <location>
        <begin position="253"/>
        <end position="270"/>
    </location>
</feature>
<sequence length="306" mass="34012">MIIIMTYLKKLAGDSFNLHSLSVRYPRVKDFVQLCRLDRPIGIYLLLWPTLWALWMAAEGLPSLKNLLIFIAGVVLMRSAGCVINDYADRDFDGSVKRTNNRPLVTGKIHKKEALLLFSGLVILSFFLVLLTNPLTIMLSLGGLALAAIYPFAKRFTHLPQVVLGAAFGWAIPMAYAAESGTISQVGWLLFLGNVFWTVGYDTQYAMVDRDDDVKIGIKSTAILFGDLDNIIIGILQCLAIATLVMVGIQAGLGWSFYVSLLIATGLFTHQQLRTQHRERMNCFKAFLSNHWVGAVIFLGIAFSYV</sequence>
<name>A0A142BIW9_9GAMM</name>
<dbReference type="EMBL" id="CP013251">
    <property type="protein sequence ID" value="AMO58695.1"/>
    <property type="molecule type" value="Genomic_DNA"/>
</dbReference>
<protein>
    <recommendedName>
        <fullName evidence="12 13">4-hydroxybenzoate octaprenyltransferase</fullName>
        <ecNumber evidence="12 13">2.5.1.39</ecNumber>
    </recommendedName>
    <alternativeName>
        <fullName evidence="12">4-HB polyprenyltransferase</fullName>
    </alternativeName>
</protein>
<feature type="transmembrane region" description="Helical" evidence="12">
    <location>
        <begin position="282"/>
        <end position="305"/>
    </location>
</feature>
<keyword evidence="9 12" id="KW-0460">Magnesium</keyword>
<feature type="transmembrane region" description="Helical" evidence="12">
    <location>
        <begin position="183"/>
        <end position="201"/>
    </location>
</feature>
<evidence type="ECO:0000256" key="3">
    <source>
        <dbReference type="ARBA" id="ARBA00005985"/>
    </source>
</evidence>
<organism evidence="14 15">
    <name type="scientific">Endozoicomonas montiporae CL-33</name>
    <dbReference type="NCBI Taxonomy" id="570277"/>
    <lineage>
        <taxon>Bacteria</taxon>
        <taxon>Pseudomonadati</taxon>
        <taxon>Pseudomonadota</taxon>
        <taxon>Gammaproteobacteria</taxon>
        <taxon>Oceanospirillales</taxon>
        <taxon>Endozoicomonadaceae</taxon>
        <taxon>Endozoicomonas</taxon>
    </lineage>
</organism>
<evidence type="ECO:0000256" key="11">
    <source>
        <dbReference type="ARBA" id="ARBA00023136"/>
    </source>
</evidence>
<dbReference type="FunFam" id="1.20.120.1780:FF:000001">
    <property type="entry name" value="4-hydroxybenzoate octaprenyltransferase"/>
    <property type="match status" value="1"/>
</dbReference>
<evidence type="ECO:0000313" key="15">
    <source>
        <dbReference type="Proteomes" id="UP000071065"/>
    </source>
</evidence>
<evidence type="ECO:0000256" key="1">
    <source>
        <dbReference type="ARBA" id="ARBA00001946"/>
    </source>
</evidence>
<evidence type="ECO:0000256" key="5">
    <source>
        <dbReference type="ARBA" id="ARBA00022519"/>
    </source>
</evidence>
<keyword evidence="10 12" id="KW-1133">Transmembrane helix</keyword>
<dbReference type="STRING" id="570277.EZMO1_4799"/>
<accession>A0A142BIW9</accession>
<keyword evidence="7 12" id="KW-0831">Ubiquinone biosynthesis</keyword>
<dbReference type="PANTHER" id="PTHR11048:SF28">
    <property type="entry name" value="4-HYDROXYBENZOATE POLYPRENYLTRANSFERASE, MITOCHONDRIAL"/>
    <property type="match status" value="1"/>
</dbReference>
<feature type="transmembrane region" description="Helical" evidence="12">
    <location>
        <begin position="137"/>
        <end position="153"/>
    </location>
</feature>
<dbReference type="CDD" id="cd13959">
    <property type="entry name" value="PT_UbiA_COQ2"/>
    <property type="match status" value="1"/>
</dbReference>
<evidence type="ECO:0000256" key="9">
    <source>
        <dbReference type="ARBA" id="ARBA00022842"/>
    </source>
</evidence>
<dbReference type="UniPathway" id="UPA00232"/>
<evidence type="ECO:0000256" key="4">
    <source>
        <dbReference type="ARBA" id="ARBA00022475"/>
    </source>
</evidence>
<comment type="catalytic activity">
    <reaction evidence="12">
        <text>all-trans-octaprenyl diphosphate + 4-hydroxybenzoate = 4-hydroxy-3-(all-trans-octaprenyl)benzoate + diphosphate</text>
        <dbReference type="Rhea" id="RHEA:27782"/>
        <dbReference type="ChEBI" id="CHEBI:1617"/>
        <dbReference type="ChEBI" id="CHEBI:17879"/>
        <dbReference type="ChEBI" id="CHEBI:33019"/>
        <dbReference type="ChEBI" id="CHEBI:57711"/>
        <dbReference type="EC" id="2.5.1.39"/>
    </reaction>
</comment>
<dbReference type="PATRIC" id="fig|570277.3.peg.5130"/>
<dbReference type="NCBIfam" id="TIGR01474">
    <property type="entry name" value="ubiA_proteo"/>
    <property type="match status" value="1"/>
</dbReference>
<dbReference type="Pfam" id="PF01040">
    <property type="entry name" value="UbiA"/>
    <property type="match status" value="1"/>
</dbReference>
<dbReference type="InterPro" id="IPR030470">
    <property type="entry name" value="UbiA_prenylTrfase_CS"/>
</dbReference>
<dbReference type="HAMAP" id="MF_01635">
    <property type="entry name" value="UbiA"/>
    <property type="match status" value="1"/>
</dbReference>
<dbReference type="InterPro" id="IPR006370">
    <property type="entry name" value="HB_polyprenyltransferase-like"/>
</dbReference>
<dbReference type="GO" id="GO:0005886">
    <property type="term" value="C:plasma membrane"/>
    <property type="evidence" value="ECO:0007669"/>
    <property type="project" value="UniProtKB-SubCell"/>
</dbReference>
<reference evidence="14 15" key="1">
    <citation type="journal article" date="2016" name="Front. Microbiol.">
        <title>Genomic Insight into the Host-Endosymbiont Relationship of Endozoicomonas montiporae CL-33(T) with its Coral Host.</title>
        <authorList>
            <person name="Ding J.-Y."/>
            <person name="Shiu J.-H."/>
            <person name="Chen W.-M."/>
            <person name="Chiang Y.-R."/>
            <person name="Tang S.-L."/>
        </authorList>
    </citation>
    <scope>NUCLEOTIDE SEQUENCE [LARGE SCALE GENOMIC DNA]</scope>
    <source>
        <strain evidence="14 15">CL-33</strain>
    </source>
</reference>
<keyword evidence="8 12" id="KW-0812">Transmembrane</keyword>
<dbReference type="GO" id="GO:0006744">
    <property type="term" value="P:ubiquinone biosynthetic process"/>
    <property type="evidence" value="ECO:0007669"/>
    <property type="project" value="UniProtKB-UniRule"/>
</dbReference>
<dbReference type="InterPro" id="IPR044878">
    <property type="entry name" value="UbiA_sf"/>
</dbReference>
<dbReference type="Gene3D" id="1.10.357.140">
    <property type="entry name" value="UbiA prenyltransferase"/>
    <property type="match status" value="1"/>
</dbReference>
<gene>
    <name evidence="12 14" type="primary">ubiA</name>
    <name evidence="14" type="ORF">EZMO1_4799</name>
</gene>
<dbReference type="AlphaFoldDB" id="A0A142BIW9"/>
<evidence type="ECO:0000256" key="13">
    <source>
        <dbReference type="NCBIfam" id="TIGR01474"/>
    </source>
</evidence>
<dbReference type="PROSITE" id="PS00943">
    <property type="entry name" value="UBIA"/>
    <property type="match status" value="1"/>
</dbReference>
<evidence type="ECO:0000256" key="6">
    <source>
        <dbReference type="ARBA" id="ARBA00022679"/>
    </source>
</evidence>
<evidence type="ECO:0000256" key="7">
    <source>
        <dbReference type="ARBA" id="ARBA00022688"/>
    </source>
</evidence>
<dbReference type="KEGG" id="emp:EZMO1_4799"/>
<feature type="transmembrane region" description="Helical" evidence="12">
    <location>
        <begin position="67"/>
        <end position="88"/>
    </location>
</feature>
<dbReference type="FunFam" id="1.10.357.140:FF:000002">
    <property type="entry name" value="4-hydroxybenzoate octaprenyltransferase"/>
    <property type="match status" value="1"/>
</dbReference>
<comment type="subcellular location">
    <subcellularLocation>
        <location evidence="12">Cell inner membrane</location>
        <topology evidence="12">Multi-pass membrane protein</topology>
    </subcellularLocation>
    <subcellularLocation>
        <location evidence="2">Membrane</location>
        <topology evidence="2">Multi-pass membrane protein</topology>
    </subcellularLocation>
</comment>
<evidence type="ECO:0000313" key="14">
    <source>
        <dbReference type="EMBL" id="AMO58695.1"/>
    </source>
</evidence>
<dbReference type="InterPro" id="IPR000537">
    <property type="entry name" value="UbiA_prenyltransferase"/>
</dbReference>